<comment type="caution">
    <text evidence="2">The sequence shown here is derived from an EMBL/GenBank/DDBJ whole genome shotgun (WGS) entry which is preliminary data.</text>
</comment>
<dbReference type="Proteomes" id="UP001229421">
    <property type="component" value="Unassembled WGS sequence"/>
</dbReference>
<gene>
    <name evidence="2" type="ORF">QVD17_30999</name>
</gene>
<dbReference type="EMBL" id="JAUHHV010000008">
    <property type="protein sequence ID" value="KAK1415225.1"/>
    <property type="molecule type" value="Genomic_DNA"/>
</dbReference>
<proteinExistence type="predicted"/>
<feature type="transmembrane region" description="Helical" evidence="1">
    <location>
        <begin position="12"/>
        <end position="32"/>
    </location>
</feature>
<keyword evidence="1" id="KW-0812">Transmembrane</keyword>
<feature type="transmembrane region" description="Helical" evidence="1">
    <location>
        <begin position="52"/>
        <end position="75"/>
    </location>
</feature>
<evidence type="ECO:0000313" key="3">
    <source>
        <dbReference type="Proteomes" id="UP001229421"/>
    </source>
</evidence>
<reference evidence="2" key="1">
    <citation type="journal article" date="2023" name="bioRxiv">
        <title>Improved chromosome-level genome assembly for marigold (Tagetes erecta).</title>
        <authorList>
            <person name="Jiang F."/>
            <person name="Yuan L."/>
            <person name="Wang S."/>
            <person name="Wang H."/>
            <person name="Xu D."/>
            <person name="Wang A."/>
            <person name="Fan W."/>
        </authorList>
    </citation>
    <scope>NUCLEOTIDE SEQUENCE</scope>
    <source>
        <strain evidence="2">WSJ</strain>
        <tissue evidence="2">Leaf</tissue>
    </source>
</reference>
<evidence type="ECO:0000313" key="2">
    <source>
        <dbReference type="EMBL" id="KAK1415225.1"/>
    </source>
</evidence>
<organism evidence="2 3">
    <name type="scientific">Tagetes erecta</name>
    <name type="common">African marigold</name>
    <dbReference type="NCBI Taxonomy" id="13708"/>
    <lineage>
        <taxon>Eukaryota</taxon>
        <taxon>Viridiplantae</taxon>
        <taxon>Streptophyta</taxon>
        <taxon>Embryophyta</taxon>
        <taxon>Tracheophyta</taxon>
        <taxon>Spermatophyta</taxon>
        <taxon>Magnoliopsida</taxon>
        <taxon>eudicotyledons</taxon>
        <taxon>Gunneridae</taxon>
        <taxon>Pentapetalae</taxon>
        <taxon>asterids</taxon>
        <taxon>campanulids</taxon>
        <taxon>Asterales</taxon>
        <taxon>Asteraceae</taxon>
        <taxon>Asteroideae</taxon>
        <taxon>Heliantheae alliance</taxon>
        <taxon>Tageteae</taxon>
        <taxon>Tagetes</taxon>
    </lineage>
</organism>
<keyword evidence="3" id="KW-1185">Reference proteome</keyword>
<keyword evidence="1" id="KW-0472">Membrane</keyword>
<sequence>MPKTIYITYDEVSIVTGNAISTFNSACFLISISPFHLQHSNPTYKVKWDDGLHIIIFFYFSLKSCNALAHSSFLAN</sequence>
<evidence type="ECO:0000256" key="1">
    <source>
        <dbReference type="SAM" id="Phobius"/>
    </source>
</evidence>
<accession>A0AAD8K8X9</accession>
<protein>
    <submittedName>
        <fullName evidence="2">Uncharacterized protein</fullName>
    </submittedName>
</protein>
<name>A0AAD8K8X9_TARER</name>
<dbReference type="AlphaFoldDB" id="A0AAD8K8X9"/>
<keyword evidence="1" id="KW-1133">Transmembrane helix</keyword>